<reference evidence="3" key="2">
    <citation type="submission" date="2020-09" db="EMBL/GenBank/DDBJ databases">
        <authorList>
            <person name="Sun Q."/>
            <person name="Ohkuma M."/>
        </authorList>
    </citation>
    <scope>NUCLEOTIDE SEQUENCE</scope>
    <source>
        <strain evidence="3">JCM 4369</strain>
    </source>
</reference>
<protein>
    <recommendedName>
        <fullName evidence="2">STAS domain-containing protein</fullName>
    </recommendedName>
</protein>
<dbReference type="PROSITE" id="PS50801">
    <property type="entry name" value="STAS"/>
    <property type="match status" value="1"/>
</dbReference>
<dbReference type="EMBL" id="BMTD01000032">
    <property type="protein sequence ID" value="GGV27527.1"/>
    <property type="molecule type" value="Genomic_DNA"/>
</dbReference>
<dbReference type="Gene3D" id="3.30.750.24">
    <property type="entry name" value="STAS domain"/>
    <property type="match status" value="1"/>
</dbReference>
<accession>A0A918IKJ6</accession>
<comment type="caution">
    <text evidence="3">The sequence shown here is derived from an EMBL/GenBank/DDBJ whole genome shotgun (WGS) entry which is preliminary data.</text>
</comment>
<organism evidence="3 4">
    <name type="scientific">Streptomyces filipinensis</name>
    <dbReference type="NCBI Taxonomy" id="66887"/>
    <lineage>
        <taxon>Bacteria</taxon>
        <taxon>Bacillati</taxon>
        <taxon>Actinomycetota</taxon>
        <taxon>Actinomycetes</taxon>
        <taxon>Kitasatosporales</taxon>
        <taxon>Streptomycetaceae</taxon>
        <taxon>Streptomyces</taxon>
    </lineage>
</organism>
<dbReference type="AlphaFoldDB" id="A0A918IKJ6"/>
<reference evidence="3" key="1">
    <citation type="journal article" date="2014" name="Int. J. Syst. Evol. Microbiol.">
        <title>Complete genome sequence of Corynebacterium casei LMG S-19264T (=DSM 44701T), isolated from a smear-ripened cheese.</title>
        <authorList>
            <consortium name="US DOE Joint Genome Institute (JGI-PGF)"/>
            <person name="Walter F."/>
            <person name="Albersmeier A."/>
            <person name="Kalinowski J."/>
            <person name="Ruckert C."/>
        </authorList>
    </citation>
    <scope>NUCLEOTIDE SEQUENCE</scope>
    <source>
        <strain evidence="3">JCM 4369</strain>
    </source>
</reference>
<dbReference type="InterPro" id="IPR002645">
    <property type="entry name" value="STAS_dom"/>
</dbReference>
<dbReference type="Pfam" id="PF01740">
    <property type="entry name" value="STAS"/>
    <property type="match status" value="1"/>
</dbReference>
<proteinExistence type="predicted"/>
<dbReference type="SUPFAM" id="SSF52091">
    <property type="entry name" value="SpoIIaa-like"/>
    <property type="match status" value="1"/>
</dbReference>
<feature type="compositionally biased region" description="Basic and acidic residues" evidence="1">
    <location>
        <begin position="166"/>
        <end position="176"/>
    </location>
</feature>
<keyword evidence="4" id="KW-1185">Reference proteome</keyword>
<name>A0A918IKJ6_9ACTN</name>
<feature type="domain" description="STAS" evidence="2">
    <location>
        <begin position="41"/>
        <end position="140"/>
    </location>
</feature>
<evidence type="ECO:0000313" key="4">
    <source>
        <dbReference type="Proteomes" id="UP000618795"/>
    </source>
</evidence>
<feature type="region of interest" description="Disordered" evidence="1">
    <location>
        <begin position="1"/>
        <end position="27"/>
    </location>
</feature>
<evidence type="ECO:0000259" key="2">
    <source>
        <dbReference type="PROSITE" id="PS50801"/>
    </source>
</evidence>
<sequence length="176" mass="19482">MRHGARREPTAGTPGPPRPPYSRESLPTRHEAPALFEECRIVRAHGELDAWTVAPLVRALAEARAARPGRLLLIVDLGEVTFTDCSILTPLCEAWADCRARRGWIRIVYDNHTTDLVFRHSGLLDRFPAYTNAQDAWEGRTADAAPRLPASALPGAEAYRPAGVDVPRRSTRQDTP</sequence>
<gene>
    <name evidence="3" type="ORF">GCM10010260_79980</name>
</gene>
<dbReference type="CDD" id="cd07043">
    <property type="entry name" value="STAS_anti-anti-sigma_factors"/>
    <property type="match status" value="1"/>
</dbReference>
<dbReference type="InterPro" id="IPR036513">
    <property type="entry name" value="STAS_dom_sf"/>
</dbReference>
<evidence type="ECO:0000313" key="3">
    <source>
        <dbReference type="EMBL" id="GGV27527.1"/>
    </source>
</evidence>
<feature type="region of interest" description="Disordered" evidence="1">
    <location>
        <begin position="151"/>
        <end position="176"/>
    </location>
</feature>
<evidence type="ECO:0000256" key="1">
    <source>
        <dbReference type="SAM" id="MobiDB-lite"/>
    </source>
</evidence>
<dbReference type="Proteomes" id="UP000618795">
    <property type="component" value="Unassembled WGS sequence"/>
</dbReference>